<feature type="transmembrane region" description="Helical" evidence="7">
    <location>
        <begin position="368"/>
        <end position="386"/>
    </location>
</feature>
<evidence type="ECO:0000256" key="6">
    <source>
        <dbReference type="ARBA" id="ARBA00023136"/>
    </source>
</evidence>
<evidence type="ECO:0000256" key="7">
    <source>
        <dbReference type="SAM" id="Phobius"/>
    </source>
</evidence>
<keyword evidence="2" id="KW-0813">Transport</keyword>
<keyword evidence="4 7" id="KW-0812">Transmembrane</keyword>
<dbReference type="SUPFAM" id="SSF103473">
    <property type="entry name" value="MFS general substrate transporter"/>
    <property type="match status" value="1"/>
</dbReference>
<gene>
    <name evidence="8" type="ORF">ENP34_05985</name>
</gene>
<dbReference type="Pfam" id="PF05977">
    <property type="entry name" value="MFS_3"/>
    <property type="match status" value="1"/>
</dbReference>
<dbReference type="EMBL" id="DSIY01000147">
    <property type="protein sequence ID" value="HEG90974.1"/>
    <property type="molecule type" value="Genomic_DNA"/>
</dbReference>
<dbReference type="InterPro" id="IPR036259">
    <property type="entry name" value="MFS_trans_sf"/>
</dbReference>
<evidence type="ECO:0000256" key="2">
    <source>
        <dbReference type="ARBA" id="ARBA00022448"/>
    </source>
</evidence>
<feature type="transmembrane region" description="Helical" evidence="7">
    <location>
        <begin position="36"/>
        <end position="60"/>
    </location>
</feature>
<feature type="transmembrane region" description="Helical" evidence="7">
    <location>
        <begin position="240"/>
        <end position="259"/>
    </location>
</feature>
<keyword evidence="6 7" id="KW-0472">Membrane</keyword>
<dbReference type="Gene3D" id="1.20.1250.20">
    <property type="entry name" value="MFS general substrate transporter like domains"/>
    <property type="match status" value="1"/>
</dbReference>
<evidence type="ECO:0000256" key="1">
    <source>
        <dbReference type="ARBA" id="ARBA00004651"/>
    </source>
</evidence>
<feature type="transmembrane region" description="Helical" evidence="7">
    <location>
        <begin position="330"/>
        <end position="348"/>
    </location>
</feature>
<dbReference type="AlphaFoldDB" id="A0A831TH69"/>
<evidence type="ECO:0000256" key="5">
    <source>
        <dbReference type="ARBA" id="ARBA00022989"/>
    </source>
</evidence>
<dbReference type="GO" id="GO:0005886">
    <property type="term" value="C:plasma membrane"/>
    <property type="evidence" value="ECO:0007669"/>
    <property type="project" value="UniProtKB-SubCell"/>
</dbReference>
<evidence type="ECO:0000256" key="4">
    <source>
        <dbReference type="ARBA" id="ARBA00022692"/>
    </source>
</evidence>
<sequence length="421" mass="44767">MARHRLAAPDPRARASARLGEGGLFAALILYRDYRLLWVSSVLTQIAQWMLQVSLGWLMLELTNSPFWVGLNGFASGLPFLIVSIPAGALIDRLDRRNLLVACQASALSIGLTLAILATLGLARPWHLLVGAFLNGAALAVNNATRQTLVPTFVPREGLQNAIALLSAGMNVTRIVGPSLAGPLIAAIGSGGALLAQVGCLAIALVNTLQLPSRQDTTRVRLPFLRNLAEGIDYVRRSSVLVGLMLLATIPTILVFPYIQLLPVYARDILGVGASGLGLLYTAGGLGALTGSLFIAGFRRIEHKGRFILVTTFVYGLIIIVFAYSTWLPLSLVMLVLGGVLGSSYMSINNTLLHLNVTDEVRGRVMGIYMLTWGFMPLGALPMGFLGEQIGVPHAVALGAALSSLAILALAVRIPALRALR</sequence>
<comment type="subcellular location">
    <subcellularLocation>
        <location evidence="1">Cell membrane</location>
        <topology evidence="1">Multi-pass membrane protein</topology>
    </subcellularLocation>
</comment>
<feature type="transmembrane region" description="Helical" evidence="7">
    <location>
        <begin position="305"/>
        <end position="324"/>
    </location>
</feature>
<feature type="transmembrane region" description="Helical" evidence="7">
    <location>
        <begin position="184"/>
        <end position="206"/>
    </location>
</feature>
<feature type="transmembrane region" description="Helical" evidence="7">
    <location>
        <begin position="279"/>
        <end position="298"/>
    </location>
</feature>
<evidence type="ECO:0000256" key="3">
    <source>
        <dbReference type="ARBA" id="ARBA00022475"/>
    </source>
</evidence>
<organism evidence="8">
    <name type="scientific">Thermorudis peleae</name>
    <dbReference type="NCBI Taxonomy" id="1382356"/>
    <lineage>
        <taxon>Bacteria</taxon>
        <taxon>Pseudomonadati</taxon>
        <taxon>Thermomicrobiota</taxon>
        <taxon>Thermomicrobia</taxon>
        <taxon>Thermomicrobia incertae sedis</taxon>
        <taxon>Thermorudis</taxon>
    </lineage>
</organism>
<proteinExistence type="predicted"/>
<reference evidence="8" key="1">
    <citation type="journal article" date="2020" name="mSystems">
        <title>Genome- and Community-Level Interaction Insights into Carbon Utilization and Element Cycling Functions of Hydrothermarchaeota in Hydrothermal Sediment.</title>
        <authorList>
            <person name="Zhou Z."/>
            <person name="Liu Y."/>
            <person name="Xu W."/>
            <person name="Pan J."/>
            <person name="Luo Z.H."/>
            <person name="Li M."/>
        </authorList>
    </citation>
    <scope>NUCLEOTIDE SEQUENCE [LARGE SCALE GENOMIC DNA]</scope>
    <source>
        <strain evidence="8">SpSt-210</strain>
    </source>
</reference>
<dbReference type="CDD" id="cd06173">
    <property type="entry name" value="MFS_MefA_like"/>
    <property type="match status" value="1"/>
</dbReference>
<dbReference type="InterPro" id="IPR010290">
    <property type="entry name" value="TM_effector"/>
</dbReference>
<dbReference type="PANTHER" id="PTHR23513">
    <property type="entry name" value="INTEGRAL MEMBRANE EFFLUX PROTEIN-RELATED"/>
    <property type="match status" value="1"/>
</dbReference>
<protein>
    <submittedName>
        <fullName evidence="8">MFS transporter</fullName>
    </submittedName>
</protein>
<feature type="transmembrane region" description="Helical" evidence="7">
    <location>
        <begin position="392"/>
        <end position="412"/>
    </location>
</feature>
<evidence type="ECO:0000313" key="8">
    <source>
        <dbReference type="EMBL" id="HEG90974.1"/>
    </source>
</evidence>
<name>A0A831TH69_9BACT</name>
<comment type="caution">
    <text evidence="8">The sequence shown here is derived from an EMBL/GenBank/DDBJ whole genome shotgun (WGS) entry which is preliminary data.</text>
</comment>
<keyword evidence="5 7" id="KW-1133">Transmembrane helix</keyword>
<dbReference type="PANTHER" id="PTHR23513:SF6">
    <property type="entry name" value="MAJOR FACILITATOR SUPERFAMILY ASSOCIATED DOMAIN-CONTAINING PROTEIN"/>
    <property type="match status" value="1"/>
</dbReference>
<accession>A0A831TH69</accession>
<keyword evidence="3" id="KW-1003">Cell membrane</keyword>
<feature type="transmembrane region" description="Helical" evidence="7">
    <location>
        <begin position="99"/>
        <end position="123"/>
    </location>
</feature>
<feature type="transmembrane region" description="Helical" evidence="7">
    <location>
        <begin position="66"/>
        <end position="87"/>
    </location>
</feature>